<organism evidence="2">
    <name type="scientific">Oryza sativa subsp. japonica</name>
    <name type="common">Rice</name>
    <dbReference type="NCBI Taxonomy" id="39947"/>
    <lineage>
        <taxon>Eukaryota</taxon>
        <taxon>Viridiplantae</taxon>
        <taxon>Streptophyta</taxon>
        <taxon>Embryophyta</taxon>
        <taxon>Tracheophyta</taxon>
        <taxon>Spermatophyta</taxon>
        <taxon>Magnoliopsida</taxon>
        <taxon>Liliopsida</taxon>
        <taxon>Poales</taxon>
        <taxon>Poaceae</taxon>
        <taxon>BOP clade</taxon>
        <taxon>Oryzoideae</taxon>
        <taxon>Oryzeae</taxon>
        <taxon>Oryzinae</taxon>
        <taxon>Oryza</taxon>
        <taxon>Oryza sativa</taxon>
    </lineage>
</organism>
<evidence type="ECO:0000313" key="1">
    <source>
        <dbReference type="EMBL" id="BAD81262.1"/>
    </source>
</evidence>
<dbReference type="EMBL" id="AP002481">
    <property type="protein sequence ID" value="BAD81390.1"/>
    <property type="molecule type" value="Genomic_DNA"/>
</dbReference>
<gene>
    <name evidence="2" type="ORF">P0702F03.32</name>
    <name evidence="1" type="ORF">P0708G02.5</name>
</gene>
<dbReference type="Proteomes" id="UP000000763">
    <property type="component" value="Chromosome 1"/>
</dbReference>
<dbReference type="EMBL" id="AP001539">
    <property type="protein sequence ID" value="BAD81262.1"/>
    <property type="molecule type" value="Genomic_DNA"/>
</dbReference>
<evidence type="ECO:0000313" key="3">
    <source>
        <dbReference type="Proteomes" id="UP000000763"/>
    </source>
</evidence>
<proteinExistence type="predicted"/>
<sequence length="121" mass="13702">METTCLSIAHREAPSMWTSTCTTTVVENLDDPTAVVVVAFLSNLAKLRLRISSIDPLLPGTCVSRSPRPPNIVATLEVEARKVRSISGRHFRMIISYDDNKRDPATIVFFRRCERQDRKRT</sequence>
<name>Q5NAX3_ORYSJ</name>
<reference evidence="3" key="2">
    <citation type="journal article" date="2005" name="Nature">
        <title>The map-based sequence of the rice genome.</title>
        <authorList>
            <consortium name="International rice genome sequencing project (IRGSP)"/>
            <person name="Matsumoto T."/>
            <person name="Wu J."/>
            <person name="Kanamori H."/>
            <person name="Katayose Y."/>
            <person name="Fujisawa M."/>
            <person name="Namiki N."/>
            <person name="Mizuno H."/>
            <person name="Yamamoto K."/>
            <person name="Antonio B.A."/>
            <person name="Baba T."/>
            <person name="Sakata K."/>
            <person name="Nagamura Y."/>
            <person name="Aoki H."/>
            <person name="Arikawa K."/>
            <person name="Arita K."/>
            <person name="Bito T."/>
            <person name="Chiden Y."/>
            <person name="Fujitsuka N."/>
            <person name="Fukunaka R."/>
            <person name="Hamada M."/>
            <person name="Harada C."/>
            <person name="Hayashi A."/>
            <person name="Hijishita S."/>
            <person name="Honda M."/>
            <person name="Hosokawa S."/>
            <person name="Ichikawa Y."/>
            <person name="Idonuma A."/>
            <person name="Iijima M."/>
            <person name="Ikeda M."/>
            <person name="Ikeno M."/>
            <person name="Ito K."/>
            <person name="Ito S."/>
            <person name="Ito T."/>
            <person name="Ito Y."/>
            <person name="Ito Y."/>
            <person name="Iwabuchi A."/>
            <person name="Kamiya K."/>
            <person name="Karasawa W."/>
            <person name="Kurita K."/>
            <person name="Katagiri S."/>
            <person name="Kikuta A."/>
            <person name="Kobayashi H."/>
            <person name="Kobayashi N."/>
            <person name="Machita K."/>
            <person name="Maehara T."/>
            <person name="Masukawa M."/>
            <person name="Mizubayashi T."/>
            <person name="Mukai Y."/>
            <person name="Nagasaki H."/>
            <person name="Nagata Y."/>
            <person name="Naito S."/>
            <person name="Nakashima M."/>
            <person name="Nakama Y."/>
            <person name="Nakamichi Y."/>
            <person name="Nakamura M."/>
            <person name="Meguro A."/>
            <person name="Negishi M."/>
            <person name="Ohta I."/>
            <person name="Ohta T."/>
            <person name="Okamoto M."/>
            <person name="Ono N."/>
            <person name="Saji S."/>
            <person name="Sakaguchi M."/>
            <person name="Sakai K."/>
            <person name="Shibata M."/>
            <person name="Shimokawa T."/>
            <person name="Song J."/>
            <person name="Takazaki Y."/>
            <person name="Terasawa K."/>
            <person name="Tsugane M."/>
            <person name="Tsuji K."/>
            <person name="Ueda S."/>
            <person name="Waki K."/>
            <person name="Yamagata H."/>
            <person name="Yamamoto M."/>
            <person name="Yamamoto S."/>
            <person name="Yamane H."/>
            <person name="Yoshiki S."/>
            <person name="Yoshihara R."/>
            <person name="Yukawa K."/>
            <person name="Zhong H."/>
            <person name="Yano M."/>
            <person name="Yuan Q."/>
            <person name="Ouyang S."/>
            <person name="Liu J."/>
            <person name="Jones K.M."/>
            <person name="Gansberger K."/>
            <person name="Moffat K."/>
            <person name="Hill J."/>
            <person name="Bera J."/>
            <person name="Fadrosh D."/>
            <person name="Jin S."/>
            <person name="Johri S."/>
            <person name="Kim M."/>
            <person name="Overton L."/>
            <person name="Reardon M."/>
            <person name="Tsitrin T."/>
            <person name="Vuong H."/>
            <person name="Weaver B."/>
            <person name="Ciecko A."/>
            <person name="Tallon L."/>
            <person name="Jackson J."/>
            <person name="Pai G."/>
            <person name="Aken S.V."/>
            <person name="Utterback T."/>
            <person name="Reidmuller S."/>
            <person name="Feldblyum T."/>
            <person name="Hsiao J."/>
            <person name="Zismann V."/>
            <person name="Iobst S."/>
            <person name="de Vazeille A.R."/>
            <person name="Buell C.R."/>
            <person name="Ying K."/>
            <person name="Li Y."/>
            <person name="Lu T."/>
            <person name="Huang Y."/>
            <person name="Zhao Q."/>
            <person name="Feng Q."/>
            <person name="Zhang L."/>
            <person name="Zhu J."/>
            <person name="Weng Q."/>
            <person name="Mu J."/>
            <person name="Lu Y."/>
            <person name="Fan D."/>
            <person name="Liu Y."/>
            <person name="Guan J."/>
            <person name="Zhang Y."/>
            <person name="Yu S."/>
            <person name="Liu X."/>
            <person name="Zhang Y."/>
            <person name="Hong G."/>
            <person name="Han B."/>
            <person name="Choisne N."/>
            <person name="Demange N."/>
            <person name="Orjeda G."/>
            <person name="Samain S."/>
            <person name="Cattolico L."/>
            <person name="Pelletier E."/>
            <person name="Couloux A."/>
            <person name="Segurens B."/>
            <person name="Wincker P."/>
            <person name="D'Hont A."/>
            <person name="Scarpelli C."/>
            <person name="Weissenbach J."/>
            <person name="Salanoubat M."/>
            <person name="Quetier F."/>
            <person name="Yu Y."/>
            <person name="Kim H.R."/>
            <person name="Rambo T."/>
            <person name="Currie J."/>
            <person name="Collura K."/>
            <person name="Luo M."/>
            <person name="Yang T."/>
            <person name="Ammiraju J.S.S."/>
            <person name="Engler F."/>
            <person name="Soderlund C."/>
            <person name="Wing R.A."/>
            <person name="Palmer L.E."/>
            <person name="de la Bastide M."/>
            <person name="Spiegel L."/>
            <person name="Nascimento L."/>
            <person name="Zutavern T."/>
            <person name="O'Shaughnessy A."/>
            <person name="Dike S."/>
            <person name="Dedhia N."/>
            <person name="Preston R."/>
            <person name="Balija V."/>
            <person name="McCombie W.R."/>
            <person name="Chow T."/>
            <person name="Chen H."/>
            <person name="Chung M."/>
            <person name="Chen C."/>
            <person name="Shaw J."/>
            <person name="Wu H."/>
            <person name="Hsiao K."/>
            <person name="Chao Y."/>
            <person name="Chu M."/>
            <person name="Cheng C."/>
            <person name="Hour A."/>
            <person name="Lee P."/>
            <person name="Lin S."/>
            <person name="Lin Y."/>
            <person name="Liou J."/>
            <person name="Liu S."/>
            <person name="Hsing Y."/>
            <person name="Raghuvanshi S."/>
            <person name="Mohanty A."/>
            <person name="Bharti A.K."/>
            <person name="Gaur A."/>
            <person name="Gupta V."/>
            <person name="Kumar D."/>
            <person name="Ravi V."/>
            <person name="Vij S."/>
            <person name="Kapur A."/>
            <person name="Khurana P."/>
            <person name="Khurana P."/>
            <person name="Khurana J.P."/>
            <person name="Tyagi A.K."/>
            <person name="Gaikwad K."/>
            <person name="Singh A."/>
            <person name="Dalal V."/>
            <person name="Srivastava S."/>
            <person name="Dixit A."/>
            <person name="Pal A.K."/>
            <person name="Ghazi I.A."/>
            <person name="Yadav M."/>
            <person name="Pandit A."/>
            <person name="Bhargava A."/>
            <person name="Sureshbabu K."/>
            <person name="Batra K."/>
            <person name="Sharma T.R."/>
            <person name="Mohapatra T."/>
            <person name="Singh N.K."/>
            <person name="Messing J."/>
            <person name="Nelson A.B."/>
            <person name="Fuks G."/>
            <person name="Kavchok S."/>
            <person name="Keizer G."/>
            <person name="Linton E."/>
            <person name="Llaca V."/>
            <person name="Song R."/>
            <person name="Tanyolac B."/>
            <person name="Young S."/>
            <person name="Ho-Il K."/>
            <person name="Hahn J.H."/>
            <person name="Sangsakoo G."/>
            <person name="Vanavichit A."/>
            <person name="de Mattos Luiz.A.T."/>
            <person name="Zimmer P.D."/>
            <person name="Malone G."/>
            <person name="Dellagostin O."/>
            <person name="de Oliveira A.C."/>
            <person name="Bevan M."/>
            <person name="Bancroft I."/>
            <person name="Minx P."/>
            <person name="Cordum H."/>
            <person name="Wilson R."/>
            <person name="Cheng Z."/>
            <person name="Jin W."/>
            <person name="Jiang J."/>
            <person name="Leong S.A."/>
            <person name="Iwama H."/>
            <person name="Gojobori T."/>
            <person name="Itoh T."/>
            <person name="Niimura Y."/>
            <person name="Fujii Y."/>
            <person name="Habara T."/>
            <person name="Sakai H."/>
            <person name="Sato Y."/>
            <person name="Wilson G."/>
            <person name="Kumar K."/>
            <person name="McCouch S."/>
            <person name="Juretic N."/>
            <person name="Hoen D."/>
            <person name="Wright S."/>
            <person name="Bruskiewich R."/>
            <person name="Bureau T."/>
            <person name="Miyao A."/>
            <person name="Hirochika H."/>
            <person name="Nishikawa T."/>
            <person name="Kadowaki K."/>
            <person name="Sugiura M."/>
            <person name="Burr B."/>
            <person name="Sasaki T."/>
        </authorList>
    </citation>
    <scope>NUCLEOTIDE SEQUENCE [LARGE SCALE GENOMIC DNA]</scope>
    <source>
        <strain evidence="3">cv. Nipponbare</strain>
    </source>
</reference>
<accession>Q5NAX3</accession>
<dbReference type="AlphaFoldDB" id="Q5NAX3"/>
<evidence type="ECO:0000313" key="2">
    <source>
        <dbReference type="EMBL" id="BAD81390.1"/>
    </source>
</evidence>
<protein>
    <submittedName>
        <fullName evidence="2">Uncharacterized protein</fullName>
    </submittedName>
</protein>
<dbReference type="Proteomes" id="UP000817658">
    <property type="component" value="Chromosome 1"/>
</dbReference>
<reference evidence="2" key="1">
    <citation type="journal article" date="2002" name="Nature">
        <title>The genome sequence and structure of rice chromosome 1.</title>
        <authorList>
            <person name="Sasaki T."/>
            <person name="Matsumoto T."/>
            <person name="Yamamoto K."/>
            <person name="Sakata K."/>
            <person name="Baba T."/>
            <person name="Katayose Y."/>
            <person name="Wu J."/>
            <person name="Niimura Y."/>
            <person name="Cheng Z."/>
            <person name="Nagamura Y."/>
            <person name="Antonio B.A."/>
            <person name="Kanamori H."/>
            <person name="Hosokawa S."/>
            <person name="Masukawa M."/>
            <person name="Arikawa K."/>
            <person name="Chiden Y."/>
            <person name="Hayashi M."/>
            <person name="Okamoto M."/>
            <person name="Ando T."/>
            <person name="Aoki H."/>
            <person name="Arita K."/>
            <person name="Hamada M."/>
            <person name="Harada C."/>
            <person name="Hijishita S."/>
            <person name="Honda M."/>
            <person name="Ichikawa Y."/>
            <person name="Idonuma A."/>
            <person name="Iijima M."/>
            <person name="Ikeda M."/>
            <person name="Ikeno M."/>
            <person name="Itoh S."/>
            <person name="Itoh T."/>
            <person name="Itoh Y."/>
            <person name="Itoh Y."/>
            <person name="Iwabuchi A."/>
            <person name="Kamiya K."/>
            <person name="Karasawa W."/>
            <person name="Katagiri S."/>
            <person name="Kikuta A."/>
            <person name="Kobayashi N."/>
            <person name="Kono I."/>
            <person name="Machita K."/>
            <person name="Maehara T."/>
            <person name="Mizuno H."/>
            <person name="Mizubayashi T."/>
            <person name="Mukai Y."/>
            <person name="Nagasaki H."/>
            <person name="Nakashima M."/>
            <person name="Nakama Y."/>
            <person name="Nakamichi Y."/>
            <person name="Nakamura M."/>
            <person name="Namiki N."/>
            <person name="Negishi M."/>
            <person name="Ohta I."/>
            <person name="Ono N."/>
            <person name="Saji S."/>
            <person name="Sakai K."/>
            <person name="Shibata M."/>
            <person name="Shimokawa T."/>
            <person name="Shomura A."/>
            <person name="Song J."/>
            <person name="Takazaki Y."/>
            <person name="Terasawa K."/>
            <person name="Tsuji K."/>
            <person name="Waki K."/>
            <person name="Yamagata H."/>
            <person name="Yamane H."/>
            <person name="Yoshiki S."/>
            <person name="Yoshihara R."/>
            <person name="Yukawa K."/>
            <person name="Zhong H."/>
            <person name="Iwama H."/>
            <person name="Endo T."/>
            <person name="Ito H."/>
            <person name="Hahn J.H."/>
            <person name="Kim H.I."/>
            <person name="Eun M.Y."/>
            <person name="Yano M."/>
            <person name="Jiang J."/>
            <person name="Gojobori T."/>
        </authorList>
    </citation>
    <scope>NUCLEOTIDE SEQUENCE</scope>
</reference>
<reference evidence="3" key="3">
    <citation type="journal article" date="2008" name="Nucleic Acids Res.">
        <title>The rice annotation project database (RAP-DB): 2008 update.</title>
        <authorList>
            <consortium name="The rice annotation project (RAP)"/>
        </authorList>
    </citation>
    <scope>GENOME REANNOTATION</scope>
    <source>
        <strain evidence="3">cv. Nipponbare</strain>
    </source>
</reference>